<dbReference type="OrthoDB" id="8956736at2759"/>
<feature type="compositionally biased region" description="Polar residues" evidence="1">
    <location>
        <begin position="60"/>
        <end position="79"/>
    </location>
</feature>
<evidence type="ECO:0000313" key="3">
    <source>
        <dbReference type="RefSeq" id="XP_013856615.1"/>
    </source>
</evidence>
<feature type="region of interest" description="Disordered" evidence="1">
    <location>
        <begin position="52"/>
        <end position="104"/>
    </location>
</feature>
<gene>
    <name evidence="3" type="primary">LOC106512569</name>
</gene>
<name>A0A2I4AMA3_AUSLI</name>
<keyword evidence="2" id="KW-1185">Reference proteome</keyword>
<organism evidence="2 3">
    <name type="scientific">Austrofundulus limnaeus</name>
    <name type="common">Annual killifish</name>
    <dbReference type="NCBI Taxonomy" id="52670"/>
    <lineage>
        <taxon>Eukaryota</taxon>
        <taxon>Metazoa</taxon>
        <taxon>Chordata</taxon>
        <taxon>Craniata</taxon>
        <taxon>Vertebrata</taxon>
        <taxon>Euteleostomi</taxon>
        <taxon>Actinopterygii</taxon>
        <taxon>Neopterygii</taxon>
        <taxon>Teleostei</taxon>
        <taxon>Neoteleostei</taxon>
        <taxon>Acanthomorphata</taxon>
        <taxon>Ovalentaria</taxon>
        <taxon>Atherinomorphae</taxon>
        <taxon>Cyprinodontiformes</taxon>
        <taxon>Rivulidae</taxon>
        <taxon>Austrofundulus</taxon>
    </lineage>
</organism>
<dbReference type="Proteomes" id="UP000192220">
    <property type="component" value="Unplaced"/>
</dbReference>
<accession>A0A2I4AMA3</accession>
<proteinExistence type="predicted"/>
<dbReference type="KEGG" id="alim:106512569"/>
<protein>
    <submittedName>
        <fullName evidence="3">Uncharacterized protein LOC106512569</fullName>
    </submittedName>
</protein>
<dbReference type="GeneID" id="106512569"/>
<evidence type="ECO:0000313" key="2">
    <source>
        <dbReference type="Proteomes" id="UP000192220"/>
    </source>
</evidence>
<dbReference type="RefSeq" id="XP_013856615.1">
    <property type="nucleotide sequence ID" value="XM_014001161.1"/>
</dbReference>
<evidence type="ECO:0000256" key="1">
    <source>
        <dbReference type="SAM" id="MobiDB-lite"/>
    </source>
</evidence>
<dbReference type="AlphaFoldDB" id="A0A2I4AMA3"/>
<reference evidence="3" key="1">
    <citation type="submission" date="2025-08" db="UniProtKB">
        <authorList>
            <consortium name="RefSeq"/>
        </authorList>
    </citation>
    <scope>IDENTIFICATION</scope>
    <source>
        <strain evidence="3">Quisiro</strain>
    </source>
</reference>
<sequence>MYPVFDVTQGMVEIVPQSEQVCKNAFTVTSSPYRGCIDALSSMNTDELTKVDPFKLTGSGPPTSLQSASDKQSCSTGSVASYLHHPPSQLQSSDTLSVAPDPSPLLGWGNRPALPLKAHPHVTQTPRQMNSDSLAGPVRIKSELLAVPCEGDDVSQNFGLPAVYFKSSANVHTDPQEHEENINTADHGNYPLLHSGGQIKYKPFAFGDVQALVERLPPLTEGGSKWLNVVDSFTKGMTLAVGDMRALLARCVTSTKMCEIEVAAKWGHRVLDSDPMIIHIAALAEALREAYPLPEGAGVPKFQWKPGQNLTSYLDQCKQDWHDRTHCHGQNKSQRHFLDKPF</sequence>
<dbReference type="InParanoid" id="A0A2I4AMA3"/>